<dbReference type="InParanoid" id="A5E6N1"/>
<dbReference type="OrthoDB" id="4024803at2759"/>
<dbReference type="GeneID" id="5230630"/>
<dbReference type="HOGENOM" id="CLU_505343_0_0_1"/>
<accession>A5E6N1</accession>
<dbReference type="VEuPathDB" id="FungiDB:LELG_05270"/>
<feature type="coiled-coil region" evidence="1">
    <location>
        <begin position="335"/>
        <end position="362"/>
    </location>
</feature>
<evidence type="ECO:0000256" key="1">
    <source>
        <dbReference type="SAM" id="Coils"/>
    </source>
</evidence>
<dbReference type="KEGG" id="lel:PVL30_002366"/>
<dbReference type="Proteomes" id="UP000001996">
    <property type="component" value="Unassembled WGS sequence"/>
</dbReference>
<keyword evidence="3" id="KW-1185">Reference proteome</keyword>
<feature type="coiled-coil region" evidence="1">
    <location>
        <begin position="226"/>
        <end position="309"/>
    </location>
</feature>
<sequence>MGLIQKSEVIRPFQVPKLRRNYRVVSQEVASRLEAKANTVEEYDTSTDFSSISVIPPQSSSIQSSCDSIAVVRYTNTRSQKVKFQEDQLLKQSLRVYDNDNGNDYDNNSDVGVTHAEAEGSGERSICGKSVQLVAPAYQNSEYRHFLQTIAQELEIDTECLSNDKIIHEVHCLKQLLRAAQMQVAESDTKEQFLQDKLCAQQMENSELCKQVEKSKGEANIVAKELHECQNVVNKLEMLMSEKQEKEIEKDKEIQTLQSKLELLRTTEKELVAEKQCLQDEKLACNKKLVESERELEVVKKENQSIYKELKDSKDSLETITNTLGLLQTEQKVFLQQNTDLADSAVKEIKQLEKKIAITKSKYIKKMKAAENESTKIIHHLYIETQLLRKIIDLHIDKKSTSLVGAELTSPIEEIKHELEKKLDCSLKTDSNFWYLCLLYENRYLDALKESKQLRDSNKINRTVLESLLKLSLLFFEKLIPSQEKVSYFNLVVKELLNRSVLKDSDLNFTQKLANTYEYLLSEVSKKMAEEEKRNIPNL</sequence>
<evidence type="ECO:0000313" key="3">
    <source>
        <dbReference type="Proteomes" id="UP000001996"/>
    </source>
</evidence>
<organism evidence="2 3">
    <name type="scientific">Lodderomyces elongisporus (strain ATCC 11503 / CBS 2605 / JCM 1781 / NBRC 1676 / NRRL YB-4239)</name>
    <name type="common">Yeast</name>
    <name type="synonym">Saccharomyces elongisporus</name>
    <dbReference type="NCBI Taxonomy" id="379508"/>
    <lineage>
        <taxon>Eukaryota</taxon>
        <taxon>Fungi</taxon>
        <taxon>Dikarya</taxon>
        <taxon>Ascomycota</taxon>
        <taxon>Saccharomycotina</taxon>
        <taxon>Pichiomycetes</taxon>
        <taxon>Debaryomycetaceae</taxon>
        <taxon>Candida/Lodderomyces clade</taxon>
        <taxon>Lodderomyces</taxon>
    </lineage>
</organism>
<reference evidence="2 3" key="1">
    <citation type="journal article" date="2009" name="Nature">
        <title>Evolution of pathogenicity and sexual reproduction in eight Candida genomes.</title>
        <authorList>
            <person name="Butler G."/>
            <person name="Rasmussen M.D."/>
            <person name="Lin M.F."/>
            <person name="Santos M.A."/>
            <person name="Sakthikumar S."/>
            <person name="Munro C.A."/>
            <person name="Rheinbay E."/>
            <person name="Grabherr M."/>
            <person name="Forche A."/>
            <person name="Reedy J.L."/>
            <person name="Agrafioti I."/>
            <person name="Arnaud M.B."/>
            <person name="Bates S."/>
            <person name="Brown A.J."/>
            <person name="Brunke S."/>
            <person name="Costanzo M.C."/>
            <person name="Fitzpatrick D.A."/>
            <person name="de Groot P.W."/>
            <person name="Harris D."/>
            <person name="Hoyer L.L."/>
            <person name="Hube B."/>
            <person name="Klis F.M."/>
            <person name="Kodira C."/>
            <person name="Lennard N."/>
            <person name="Logue M.E."/>
            <person name="Martin R."/>
            <person name="Neiman A.M."/>
            <person name="Nikolaou E."/>
            <person name="Quail M.A."/>
            <person name="Quinn J."/>
            <person name="Santos M.C."/>
            <person name="Schmitzberger F.F."/>
            <person name="Sherlock G."/>
            <person name="Shah P."/>
            <person name="Silverstein K.A."/>
            <person name="Skrzypek M.S."/>
            <person name="Soll D."/>
            <person name="Staggs R."/>
            <person name="Stansfield I."/>
            <person name="Stumpf M.P."/>
            <person name="Sudbery P.E."/>
            <person name="Srikantha T."/>
            <person name="Zeng Q."/>
            <person name="Berman J."/>
            <person name="Berriman M."/>
            <person name="Heitman J."/>
            <person name="Gow N.A."/>
            <person name="Lorenz M.C."/>
            <person name="Birren B.W."/>
            <person name="Kellis M."/>
            <person name="Cuomo C.A."/>
        </authorList>
    </citation>
    <scope>NUCLEOTIDE SEQUENCE [LARGE SCALE GENOMIC DNA]</scope>
    <source>
        <strain evidence="3">ATCC 11503 / BCRC 21390 / CBS 2605 / JCM 1781 / NBRC 1676 / NRRL YB-4239</strain>
    </source>
</reference>
<gene>
    <name evidence="2" type="ORF">LELG_05270</name>
</gene>
<protein>
    <submittedName>
        <fullName evidence="2">Uncharacterized protein</fullName>
    </submittedName>
</protein>
<name>A5E6N1_LODEL</name>
<dbReference type="AlphaFoldDB" id="A5E6N1"/>
<keyword evidence="1" id="KW-0175">Coiled coil</keyword>
<dbReference type="OMA" id="EHIANEN"/>
<evidence type="ECO:0000313" key="2">
    <source>
        <dbReference type="EMBL" id="EDK47089.1"/>
    </source>
</evidence>
<proteinExistence type="predicted"/>
<dbReference type="EMBL" id="CH981532">
    <property type="protein sequence ID" value="EDK47089.1"/>
    <property type="molecule type" value="Genomic_DNA"/>
</dbReference>